<gene>
    <name evidence="1" type="ORF">ABEU20_003554</name>
</gene>
<accession>A0ABW9FHD4</accession>
<dbReference type="SUPFAM" id="SSF53697">
    <property type="entry name" value="SIS domain"/>
    <property type="match status" value="1"/>
</dbReference>
<dbReference type="EMBL" id="JBDLNV010000005">
    <property type="protein sequence ID" value="MFM1724959.1"/>
    <property type="molecule type" value="Genomic_DNA"/>
</dbReference>
<sequence length="384" mass="39196">MTAPSSLVDLDDVDALLAADVDGTLRFAALGGAQIRATAAAVHENALSRLHGMQPRSVVLVSGDGSASRAAELTQAAVGNRVGVPVLGSVGTPPWVGPLDVVVVAGDDAGDPRLVEAVDSALRRGAEVVVVAPDEGPMRAAGAGRALILPPRVAVPDHHGLLRYLAAFLAVLVAVEAERSSRIIPDLDRLADAVDAEAVRNHPSNEVFHNPAKSLAARMQGRRVVLTGDSRTTALVARHGSETLLRVGAGVAVATDLPDAVSGVRTFPAAAAAGYDPFFHDEELDGPAPAPAVRVIVLAFDANRAAVERRVAALPDVDVVVADGNDAVPDLSASGLSASELSVPDLSASGPPGSGGTRTDLEQLALLVGRLEMSAAYLRLIGGN</sequence>
<reference evidence="1 2" key="1">
    <citation type="submission" date="2023-11" db="EMBL/GenBank/DDBJ databases">
        <authorList>
            <person name="Val-Calvo J."/>
            <person name="Scortti M."/>
            <person name="Vazquez-Boland J."/>
        </authorList>
    </citation>
    <scope>NUCLEOTIDE SEQUENCE [LARGE SCALE GENOMIC DNA]</scope>
    <source>
        <strain evidence="1 2">PAM 2766</strain>
    </source>
</reference>
<dbReference type="RefSeq" id="WP_420165447.1">
    <property type="nucleotide sequence ID" value="NZ_JBDLNV010000005.1"/>
</dbReference>
<evidence type="ECO:0000313" key="1">
    <source>
        <dbReference type="EMBL" id="MFM1724959.1"/>
    </source>
</evidence>
<proteinExistence type="predicted"/>
<dbReference type="InterPro" id="IPR046348">
    <property type="entry name" value="SIS_dom_sf"/>
</dbReference>
<evidence type="ECO:0000313" key="2">
    <source>
        <dbReference type="Proteomes" id="UP001629745"/>
    </source>
</evidence>
<dbReference type="Proteomes" id="UP001629745">
    <property type="component" value="Unassembled WGS sequence"/>
</dbReference>
<organism evidence="1 2">
    <name type="scientific">Rhodococcus parequi</name>
    <dbReference type="NCBI Taxonomy" id="3137122"/>
    <lineage>
        <taxon>Bacteria</taxon>
        <taxon>Bacillati</taxon>
        <taxon>Actinomycetota</taxon>
        <taxon>Actinomycetes</taxon>
        <taxon>Mycobacteriales</taxon>
        <taxon>Nocardiaceae</taxon>
        <taxon>Rhodococcus</taxon>
    </lineage>
</organism>
<name>A0ABW9FHD4_9NOCA</name>
<keyword evidence="2" id="KW-1185">Reference proteome</keyword>
<comment type="caution">
    <text evidence="1">The sequence shown here is derived from an EMBL/GenBank/DDBJ whole genome shotgun (WGS) entry which is preliminary data.</text>
</comment>
<protein>
    <submittedName>
        <fullName evidence="1">TobH protein</fullName>
    </submittedName>
</protein>